<dbReference type="EMBL" id="DS268131">
    <property type="protein sequence ID" value="KMU73707.1"/>
    <property type="molecule type" value="Genomic_DNA"/>
</dbReference>
<dbReference type="Proteomes" id="UP000054559">
    <property type="component" value="Unassembled WGS sequence"/>
</dbReference>
<sequence>MASAVKAGSTKVVGRNMATIMPWKILRRVSTSTMVLSRITSAMPTTRTSMQIISRIMRYTNMAYAHFRTLAWTKVNDKNGRRVGGKDRFRRPLGVVLASPTVENVCRRRRWLHRPLVASKEGSWTSIVSTTENDCWRFDLGGVHRTSCPSRAFAETNHPSASSD</sequence>
<organism evidence="1 2">
    <name type="scientific">Coccidioides immitis RMSCC 3703</name>
    <dbReference type="NCBI Taxonomy" id="454286"/>
    <lineage>
        <taxon>Eukaryota</taxon>
        <taxon>Fungi</taxon>
        <taxon>Dikarya</taxon>
        <taxon>Ascomycota</taxon>
        <taxon>Pezizomycotina</taxon>
        <taxon>Eurotiomycetes</taxon>
        <taxon>Eurotiomycetidae</taxon>
        <taxon>Onygenales</taxon>
        <taxon>Onygenaceae</taxon>
        <taxon>Coccidioides</taxon>
    </lineage>
</organism>
<reference evidence="2" key="1">
    <citation type="journal article" date="2010" name="Genome Res.">
        <title>Population genomic sequencing of Coccidioides fungi reveals recent hybridization and transposon control.</title>
        <authorList>
            <person name="Neafsey D.E."/>
            <person name="Barker B.M."/>
            <person name="Sharpton T.J."/>
            <person name="Stajich J.E."/>
            <person name="Park D.J."/>
            <person name="Whiston E."/>
            <person name="Hung C.-Y."/>
            <person name="McMahan C."/>
            <person name="White J."/>
            <person name="Sykes S."/>
            <person name="Heiman D."/>
            <person name="Young S."/>
            <person name="Zeng Q."/>
            <person name="Abouelleil A."/>
            <person name="Aftuck L."/>
            <person name="Bessette D."/>
            <person name="Brown A."/>
            <person name="FitzGerald M."/>
            <person name="Lui A."/>
            <person name="Macdonald J.P."/>
            <person name="Priest M."/>
            <person name="Orbach M.J."/>
            <person name="Galgiani J.N."/>
            <person name="Kirkland T.N."/>
            <person name="Cole G.T."/>
            <person name="Birren B.W."/>
            <person name="Henn M.R."/>
            <person name="Taylor J.W."/>
            <person name="Rounsley S.D."/>
        </authorList>
    </citation>
    <scope>NUCLEOTIDE SEQUENCE [LARGE SCALE GENOMIC DNA]</scope>
    <source>
        <strain evidence="2">RMSCC 3703</strain>
    </source>
</reference>
<evidence type="ECO:0000313" key="2">
    <source>
        <dbReference type="Proteomes" id="UP000054559"/>
    </source>
</evidence>
<proteinExistence type="predicted"/>
<accession>A0A0J8TJ08</accession>
<gene>
    <name evidence="1" type="ORF">CISG_03757</name>
</gene>
<evidence type="ECO:0000313" key="1">
    <source>
        <dbReference type="EMBL" id="KMU73707.1"/>
    </source>
</evidence>
<protein>
    <submittedName>
        <fullName evidence="1">Uncharacterized protein</fullName>
    </submittedName>
</protein>
<name>A0A0J8TJ08_COCIT</name>
<dbReference type="AlphaFoldDB" id="A0A0J8TJ08"/>